<feature type="compositionally biased region" description="Basic and acidic residues" evidence="1">
    <location>
        <begin position="350"/>
        <end position="359"/>
    </location>
</feature>
<feature type="compositionally biased region" description="Basic and acidic residues" evidence="1">
    <location>
        <begin position="182"/>
        <end position="191"/>
    </location>
</feature>
<feature type="compositionally biased region" description="Low complexity" evidence="1">
    <location>
        <begin position="292"/>
        <end position="305"/>
    </location>
</feature>
<dbReference type="FunCoup" id="K0KGC8">
    <property type="interactions" value="17"/>
</dbReference>
<proteinExistence type="predicted"/>
<dbReference type="EMBL" id="CAIF01000013">
    <property type="protein sequence ID" value="CCH41237.1"/>
    <property type="molecule type" value="Genomic_DNA"/>
</dbReference>
<feature type="compositionally biased region" description="Polar residues" evidence="1">
    <location>
        <begin position="120"/>
        <end position="136"/>
    </location>
</feature>
<evidence type="ECO:0000256" key="1">
    <source>
        <dbReference type="SAM" id="MobiDB-lite"/>
    </source>
</evidence>
<feature type="region of interest" description="Disordered" evidence="1">
    <location>
        <begin position="86"/>
        <end position="204"/>
    </location>
</feature>
<reference evidence="2 3" key="1">
    <citation type="journal article" date="2012" name="Eukaryot. Cell">
        <title>Draft genome sequence of Wickerhamomyces ciferrii NRRL Y-1031 F-60-10.</title>
        <authorList>
            <person name="Schneider J."/>
            <person name="Andrea H."/>
            <person name="Blom J."/>
            <person name="Jaenicke S."/>
            <person name="Ruckert C."/>
            <person name="Schorsch C."/>
            <person name="Szczepanowski R."/>
            <person name="Farwick M."/>
            <person name="Goesmann A."/>
            <person name="Puhler A."/>
            <person name="Schaffer S."/>
            <person name="Tauch A."/>
            <person name="Kohler T."/>
            <person name="Brinkrolf K."/>
        </authorList>
    </citation>
    <scope>NUCLEOTIDE SEQUENCE [LARGE SCALE GENOMIC DNA]</scope>
    <source>
        <strain evidence="3">ATCC 14091 / BCRC 22168 / CBS 111 / JCM 3599 / NBRC 0793 / NRRL Y-1031 F-60-10</strain>
    </source>
</reference>
<dbReference type="HOGENOM" id="CLU_772083_0_0_1"/>
<accession>K0KGC8</accession>
<sequence>MSDQLPGAFPSTPSCQNKIFEQKTPTATDFKFTPLSSMSGVKKQLYPNISHLKGGNNDDDDLARSIKEKGYSSNISTKVLSELNQRAASKNSHLQNKSSVLSPRSSRYNTSHRSRFQKMDSISSHYAASTRRNQVQARMDSMSKPINRQELEQDKENIPSYDPNSKRSGNSDIASAAKRRKTEVGVKEVRSSYKPTLTPSKKETNLQKILNSLPSAPKEIKETKTLKTKPSISQFSKPKPNIPSSTSTKTLRESRSISHLPKTLTKPTASSQLRASASIANLKQPQQTLRHTTSTRTLPKSTTLSNLTKPTASSISRSSSTVNNLNHQLTSKPSREALSTSRIPRSKSIMNDKSRPLWR</sequence>
<dbReference type="AlphaFoldDB" id="K0KGC8"/>
<dbReference type="InParanoid" id="K0KGC8"/>
<gene>
    <name evidence="2" type="ORF">BN7_774</name>
</gene>
<feature type="compositionally biased region" description="Polar residues" evidence="1">
    <location>
        <begin position="230"/>
        <end position="249"/>
    </location>
</feature>
<feature type="region of interest" description="Disordered" evidence="1">
    <location>
        <begin position="223"/>
        <end position="258"/>
    </location>
</feature>
<organism evidence="2 3">
    <name type="scientific">Wickerhamomyces ciferrii (strain ATCC 14091 / BCRC 22168 / CBS 111 / JCM 3599 / NBRC 0793 / NRRL Y-1031 F-60-10)</name>
    <name type="common">Yeast</name>
    <name type="synonym">Pichia ciferrii</name>
    <dbReference type="NCBI Taxonomy" id="1206466"/>
    <lineage>
        <taxon>Eukaryota</taxon>
        <taxon>Fungi</taxon>
        <taxon>Dikarya</taxon>
        <taxon>Ascomycota</taxon>
        <taxon>Saccharomycotina</taxon>
        <taxon>Saccharomycetes</taxon>
        <taxon>Phaffomycetales</taxon>
        <taxon>Wickerhamomycetaceae</taxon>
        <taxon>Wickerhamomyces</taxon>
    </lineage>
</organism>
<dbReference type="STRING" id="1206466.K0KGC8"/>
<keyword evidence="3" id="KW-1185">Reference proteome</keyword>
<feature type="region of interest" description="Disordered" evidence="1">
    <location>
        <begin position="283"/>
        <end position="359"/>
    </location>
</feature>
<name>K0KGC8_WICCF</name>
<feature type="compositionally biased region" description="Polar residues" evidence="1">
    <location>
        <begin position="162"/>
        <end position="173"/>
    </location>
</feature>
<evidence type="ECO:0000313" key="3">
    <source>
        <dbReference type="Proteomes" id="UP000009328"/>
    </source>
</evidence>
<protein>
    <submittedName>
        <fullName evidence="2">Uncharacterized protein</fullName>
    </submittedName>
</protein>
<evidence type="ECO:0000313" key="2">
    <source>
        <dbReference type="EMBL" id="CCH41237.1"/>
    </source>
</evidence>
<dbReference type="Proteomes" id="UP000009328">
    <property type="component" value="Unassembled WGS sequence"/>
</dbReference>
<comment type="caution">
    <text evidence="2">The sequence shown here is derived from an EMBL/GenBank/DDBJ whole genome shotgun (WGS) entry which is preliminary data.</text>
</comment>
<feature type="compositionally biased region" description="Polar residues" evidence="1">
    <location>
        <begin position="321"/>
        <end position="349"/>
    </location>
</feature>
<feature type="compositionally biased region" description="Basic and acidic residues" evidence="1">
    <location>
        <begin position="147"/>
        <end position="157"/>
    </location>
</feature>
<dbReference type="eggNOG" id="ENOG502SYP0">
    <property type="taxonomic scope" value="Eukaryota"/>
</dbReference>
<feature type="compositionally biased region" description="Polar residues" evidence="1">
    <location>
        <begin position="86"/>
        <end position="109"/>
    </location>
</feature>